<keyword evidence="3" id="KW-1185">Reference proteome</keyword>
<name>A0ABP7SWA3_9BURK</name>
<evidence type="ECO:0000313" key="2">
    <source>
        <dbReference type="EMBL" id="GAA4017339.1"/>
    </source>
</evidence>
<comment type="caution">
    <text evidence="2">The sequence shown here is derived from an EMBL/GenBank/DDBJ whole genome shotgun (WGS) entry which is preliminary data.</text>
</comment>
<gene>
    <name evidence="2" type="ORF">GCM10022212_11090</name>
</gene>
<feature type="signal peptide" evidence="1">
    <location>
        <begin position="1"/>
        <end position="30"/>
    </location>
</feature>
<evidence type="ECO:0000313" key="3">
    <source>
        <dbReference type="Proteomes" id="UP001501353"/>
    </source>
</evidence>
<keyword evidence="1" id="KW-0732">Signal</keyword>
<protein>
    <submittedName>
        <fullName evidence="2">Uncharacterized protein</fullName>
    </submittedName>
</protein>
<evidence type="ECO:0000256" key="1">
    <source>
        <dbReference type="SAM" id="SignalP"/>
    </source>
</evidence>
<dbReference type="RefSeq" id="WP_344762250.1">
    <property type="nucleotide sequence ID" value="NZ_BAAAZE010000005.1"/>
</dbReference>
<sequence length="771" mass="78704">MKLTKIALACSLVLTLAACGGGGSSSSADAGGGTVVAATRTLEGVAAKGLIKNGIVKVYTVDAAGVKSATPLVSSRTSSVDGSYSVNLGSTIGLFTIEVSADAATTMADEFSGDIPMPAGFTLRSLVQLDSTASSTIKGHVTPFTEMLVNAAASATGGLTVANVADARSGVVKLLGFDPLTTKPLNINSDSAGSSTDASEKLQSVMLAAISKIANDSTNGFSCAGTVSEKIRCVVNATSGTAVLKGGNFEISLDAQVAVRDAADSVAANTTINKSTLKSLDGINGFSQSSVNTGSTVVNPIAAAKSFFSSIRTNLSMLVNTEKTGALNLQANGVRADFTAAISPVDQDLSNWVLMTDRAIAYFKYAKQNPTVASSALIPVYQSIKHQGIEVGRCFLFSDAAATILANNGAEALNVGCRLNKQPVQSSYTATTRKIYTKGITLTPVADSLTSYTYSARSRLEDQTFTRNSDNSVNQNSVVVGASVTIGLPATGTIAYTTSGGVADTVVIAGDMPARTTTNGVSITDKETWNVSIARTLEADNATTRFGLSGDITAIKAGAPVGSFALKPGSYVRAVMAGDSFAAQGLKEVNLVLAVGGASSSATGTLSMTNFSLDGSGLSYAPTELRFVGSFTNAGAEFFSGTLTAKTANYAQYQSSLPDSETNFLKGSAAFVGVFKAPSHADLSVSLAGSDIAFGLVAYSGRFDDGVNTILIDTTSAVPSVIKLTSSSGISLVLNGNANLGDVYKNSSKVATLDRSSGTISYSDGSFQSLK</sequence>
<proteinExistence type="predicted"/>
<dbReference type="PROSITE" id="PS51257">
    <property type="entry name" value="PROKAR_LIPOPROTEIN"/>
    <property type="match status" value="1"/>
</dbReference>
<reference evidence="3" key="1">
    <citation type="journal article" date="2019" name="Int. J. Syst. Evol. Microbiol.">
        <title>The Global Catalogue of Microorganisms (GCM) 10K type strain sequencing project: providing services to taxonomists for standard genome sequencing and annotation.</title>
        <authorList>
            <consortium name="The Broad Institute Genomics Platform"/>
            <consortium name="The Broad Institute Genome Sequencing Center for Infectious Disease"/>
            <person name="Wu L."/>
            <person name="Ma J."/>
        </authorList>
    </citation>
    <scope>NUCLEOTIDE SEQUENCE [LARGE SCALE GENOMIC DNA]</scope>
    <source>
        <strain evidence="3">JCM 16673</strain>
    </source>
</reference>
<accession>A0ABP7SWA3</accession>
<dbReference type="EMBL" id="BAAAZE010000005">
    <property type="protein sequence ID" value="GAA4017339.1"/>
    <property type="molecule type" value="Genomic_DNA"/>
</dbReference>
<organism evidence="2 3">
    <name type="scientific">Actimicrobium antarcticum</name>
    <dbReference type="NCBI Taxonomy" id="1051899"/>
    <lineage>
        <taxon>Bacteria</taxon>
        <taxon>Pseudomonadati</taxon>
        <taxon>Pseudomonadota</taxon>
        <taxon>Betaproteobacteria</taxon>
        <taxon>Burkholderiales</taxon>
        <taxon>Oxalobacteraceae</taxon>
        <taxon>Actimicrobium</taxon>
    </lineage>
</organism>
<dbReference type="Proteomes" id="UP001501353">
    <property type="component" value="Unassembled WGS sequence"/>
</dbReference>
<feature type="chain" id="PRO_5046342134" evidence="1">
    <location>
        <begin position="31"/>
        <end position="771"/>
    </location>
</feature>